<dbReference type="Proteomes" id="UP000033636">
    <property type="component" value="Unassembled WGS sequence"/>
</dbReference>
<organism evidence="1 2">
    <name type="scientific">Thermoproteus sp. AZ2</name>
    <dbReference type="NCBI Taxonomy" id="1609232"/>
    <lineage>
        <taxon>Archaea</taxon>
        <taxon>Thermoproteota</taxon>
        <taxon>Thermoprotei</taxon>
        <taxon>Thermoproteales</taxon>
        <taxon>Thermoproteaceae</taxon>
        <taxon>Thermoproteus</taxon>
    </lineage>
</organism>
<name>A0ACC6UZ72_9CREN</name>
<proteinExistence type="predicted"/>
<evidence type="ECO:0000313" key="1">
    <source>
        <dbReference type="EMBL" id="MFB6489841.1"/>
    </source>
</evidence>
<reference evidence="1" key="1">
    <citation type="submission" date="2024-07" db="EMBL/GenBank/DDBJ databases">
        <title>Metagenome and Metagenome-Assembled Genomes of Archaea from a hot spring from the geothermal field of Los Azufres, Mexico.</title>
        <authorList>
            <person name="Marin-Paredes R."/>
            <person name="Martinez-Romero E."/>
            <person name="Servin-Garciduenas L.E."/>
        </authorList>
    </citation>
    <scope>NUCLEOTIDE SEQUENCE</scope>
</reference>
<protein>
    <submittedName>
        <fullName evidence="1">MarC family protein</fullName>
    </submittedName>
</protein>
<accession>A0ACC6UZ72</accession>
<evidence type="ECO:0000313" key="2">
    <source>
        <dbReference type="Proteomes" id="UP000033636"/>
    </source>
</evidence>
<comment type="caution">
    <text evidence="1">The sequence shown here is derived from an EMBL/GenBank/DDBJ whole genome shotgun (WGS) entry which is preliminary data.</text>
</comment>
<dbReference type="EMBL" id="JZWT02000002">
    <property type="protein sequence ID" value="MFB6489841.1"/>
    <property type="molecule type" value="Genomic_DNA"/>
</dbReference>
<gene>
    <name evidence="1" type="ORF">TU35_001115</name>
</gene>
<sequence length="196" mass="21073">MDFLTSIIALYVIVDPLGNIPIYLSLTKDMDRRAARRILVVSVAVATAVLLIFALTGLWVLSYFDVGLSDFLVASGIILLAFSIQDFLKPLEEASAVEKLTPERAVVPLAVPFLAGPAAITYVITLSKEIGILYTIIVIFIVAMLTFITLLASRLLLKILGRLGVLVIEKIILLLAAAVGIALIREGLAGWGLIKG</sequence>